<dbReference type="SMART" id="SM00343">
    <property type="entry name" value="ZnF_C2HC"/>
    <property type="match status" value="1"/>
</dbReference>
<keyword evidence="5" id="KW-1185">Reference proteome</keyword>
<dbReference type="InterPro" id="IPR036875">
    <property type="entry name" value="Znf_CCHC_sf"/>
</dbReference>
<feature type="region of interest" description="Disordered" evidence="2">
    <location>
        <begin position="1"/>
        <end position="23"/>
    </location>
</feature>
<feature type="non-terminal residue" evidence="4">
    <location>
        <position position="136"/>
    </location>
</feature>
<dbReference type="Gene3D" id="4.10.60.10">
    <property type="entry name" value="Zinc finger, CCHC-type"/>
    <property type="match status" value="1"/>
</dbReference>
<feature type="region of interest" description="Disordered" evidence="2">
    <location>
        <begin position="68"/>
        <end position="87"/>
    </location>
</feature>
<evidence type="ECO:0000256" key="2">
    <source>
        <dbReference type="SAM" id="MobiDB-lite"/>
    </source>
</evidence>
<protein>
    <recommendedName>
        <fullName evidence="3">CCHC-type domain-containing protein</fullName>
    </recommendedName>
</protein>
<dbReference type="Gramene" id="rna-AYBTSS11_LOCUS8768">
    <property type="protein sequence ID" value="CAJ1938769.1"/>
    <property type="gene ID" value="gene-AYBTSS11_LOCUS8768"/>
</dbReference>
<evidence type="ECO:0000256" key="1">
    <source>
        <dbReference type="PROSITE-ProRule" id="PRU00047"/>
    </source>
</evidence>
<keyword evidence="1" id="KW-0479">Metal-binding</keyword>
<dbReference type="GO" id="GO:0008270">
    <property type="term" value="F:zinc ion binding"/>
    <property type="evidence" value="ECO:0007669"/>
    <property type="project" value="UniProtKB-KW"/>
</dbReference>
<dbReference type="PROSITE" id="PS50158">
    <property type="entry name" value="ZF_CCHC"/>
    <property type="match status" value="1"/>
</dbReference>
<dbReference type="EMBL" id="OY731400">
    <property type="protein sequence ID" value="CAJ1938769.1"/>
    <property type="molecule type" value="Genomic_DNA"/>
</dbReference>
<dbReference type="InterPro" id="IPR001878">
    <property type="entry name" value="Znf_CCHC"/>
</dbReference>
<dbReference type="Pfam" id="PF00098">
    <property type="entry name" value="zf-CCHC"/>
    <property type="match status" value="1"/>
</dbReference>
<gene>
    <name evidence="4" type="ORF">AYBTSS11_LOCUS8768</name>
</gene>
<dbReference type="GO" id="GO:0003676">
    <property type="term" value="F:nucleic acid binding"/>
    <property type="evidence" value="ECO:0007669"/>
    <property type="project" value="InterPro"/>
</dbReference>
<name>A0AA86S8C6_9FABA</name>
<reference evidence="4" key="1">
    <citation type="submission" date="2023-10" db="EMBL/GenBank/DDBJ databases">
        <authorList>
            <person name="Domelevo Entfellner J.-B."/>
        </authorList>
    </citation>
    <scope>NUCLEOTIDE SEQUENCE</scope>
</reference>
<evidence type="ECO:0000259" key="3">
    <source>
        <dbReference type="PROSITE" id="PS50158"/>
    </source>
</evidence>
<proteinExistence type="predicted"/>
<feature type="compositionally biased region" description="Polar residues" evidence="2">
    <location>
        <begin position="1"/>
        <end position="10"/>
    </location>
</feature>
<dbReference type="AlphaFoldDB" id="A0AA86S8C6"/>
<sequence>MTQQGSFSRSRQQKKPYDRPQHSTPENVRCFECCSAHFKRNFPNLVEVKTEERRCYICNKPGHFANTCPEKKSGRRSQQQKAYGEKPQAAGQVFALSGVEATRSACVKELGLSTGNLGCELVVATPTSVLSPSKEA</sequence>
<keyword evidence="1" id="KW-0862">Zinc</keyword>
<keyword evidence="1" id="KW-0863">Zinc-finger</keyword>
<evidence type="ECO:0000313" key="5">
    <source>
        <dbReference type="Proteomes" id="UP001189624"/>
    </source>
</evidence>
<feature type="domain" description="CCHC-type" evidence="3">
    <location>
        <begin position="53"/>
        <end position="70"/>
    </location>
</feature>
<evidence type="ECO:0000313" key="4">
    <source>
        <dbReference type="EMBL" id="CAJ1938769.1"/>
    </source>
</evidence>
<dbReference type="Proteomes" id="UP001189624">
    <property type="component" value="Chromosome 3"/>
</dbReference>
<dbReference type="SUPFAM" id="SSF57756">
    <property type="entry name" value="Retrovirus zinc finger-like domains"/>
    <property type="match status" value="1"/>
</dbReference>
<organism evidence="4 5">
    <name type="scientific">Sphenostylis stenocarpa</name>
    <dbReference type="NCBI Taxonomy" id="92480"/>
    <lineage>
        <taxon>Eukaryota</taxon>
        <taxon>Viridiplantae</taxon>
        <taxon>Streptophyta</taxon>
        <taxon>Embryophyta</taxon>
        <taxon>Tracheophyta</taxon>
        <taxon>Spermatophyta</taxon>
        <taxon>Magnoliopsida</taxon>
        <taxon>eudicotyledons</taxon>
        <taxon>Gunneridae</taxon>
        <taxon>Pentapetalae</taxon>
        <taxon>rosids</taxon>
        <taxon>fabids</taxon>
        <taxon>Fabales</taxon>
        <taxon>Fabaceae</taxon>
        <taxon>Papilionoideae</taxon>
        <taxon>50 kb inversion clade</taxon>
        <taxon>NPAAA clade</taxon>
        <taxon>indigoferoid/millettioid clade</taxon>
        <taxon>Phaseoleae</taxon>
        <taxon>Sphenostylis</taxon>
    </lineage>
</organism>
<accession>A0AA86S8C6</accession>